<proteinExistence type="predicted"/>
<sequence>MPLQFGPNTPGTLIILGGAILLALATISTPIIKSFFFLNIQLNSKIPIIPLEGNIRLGTFGYCLQLESQLACANPKLGYQLNINQLGISLPTQIDLTTLNPIISKLTIALILHPIAAGLALLSALLGLVSHIREYSRSCYTSCLSSLASTAALLAFVLDIVVFSIAKNRLNAISDSTVAVSASLGNAIWITLAGWLCLTLSGFFFCAGRCLFARRHRAQAQADHLRPEPDLHYTKQMRNDAHQAEKARQQDALFNNQQQHGQPNLPAFAEYHNQFNNQEHIPLNRFNPHEDEILSSDHQRLLPSPDDYPSVTLNGVGMGYHHYASPSPLRPPPQPLAHHPSVSSRPSVYSDTETTFQQHHTPGGFIPPLPPIPSHVMAPPQSNNNNHHNNGLYRHLSAHVSSPAPATPLDTTPHRTPSSITYHRRLPDSLIPGAGMISRHQSHVSISQHQSHVSYTPPSSSSQSGTATRQHSLDDGPAGYLRKPYDAVVDAGQQDQYGGYASDTLSDIHEQPGMYHKSSMDSEVLSNHHLSSLPLPHDYGDASYHPTAAPHPGDPHSQHIIPFDGDQTLPYLAQDPAQNNNPQMNPYAHQFDDRRTLYSQTSSATVQAPGQHHGYAQ</sequence>
<feature type="region of interest" description="Disordered" evidence="1">
    <location>
        <begin position="323"/>
        <end position="348"/>
    </location>
</feature>
<dbReference type="GO" id="GO:0032153">
    <property type="term" value="C:cell division site"/>
    <property type="evidence" value="ECO:0007669"/>
    <property type="project" value="TreeGrafter"/>
</dbReference>
<dbReference type="AlphaFoldDB" id="A0A2N5SLE2"/>
<evidence type="ECO:0000256" key="2">
    <source>
        <dbReference type="SAM" id="Phobius"/>
    </source>
</evidence>
<feature type="region of interest" description="Disordered" evidence="1">
    <location>
        <begin position="439"/>
        <end position="482"/>
    </location>
</feature>
<evidence type="ECO:0000256" key="1">
    <source>
        <dbReference type="SAM" id="MobiDB-lite"/>
    </source>
</evidence>
<dbReference type="EMBL" id="PGCJ01000932">
    <property type="protein sequence ID" value="PLW14024.1"/>
    <property type="molecule type" value="Genomic_DNA"/>
</dbReference>
<reference evidence="3 4" key="1">
    <citation type="submission" date="2017-11" db="EMBL/GenBank/DDBJ databases">
        <title>De novo assembly and phasing of dikaryotic genomes from two isolates of Puccinia coronata f. sp. avenae, the causal agent of oat crown rust.</title>
        <authorList>
            <person name="Miller M.E."/>
            <person name="Zhang Y."/>
            <person name="Omidvar V."/>
            <person name="Sperschneider J."/>
            <person name="Schwessinger B."/>
            <person name="Raley C."/>
            <person name="Palmer J.M."/>
            <person name="Garnica D."/>
            <person name="Upadhyaya N."/>
            <person name="Rathjen J."/>
            <person name="Taylor J.M."/>
            <person name="Park R.F."/>
            <person name="Dodds P.N."/>
            <person name="Hirsch C.D."/>
            <person name="Kianian S.F."/>
            <person name="Figueroa M."/>
        </authorList>
    </citation>
    <scope>NUCLEOTIDE SEQUENCE [LARGE SCALE GENOMIC DNA]</scope>
    <source>
        <strain evidence="3">12NC29</strain>
    </source>
</reference>
<accession>A0A2N5SLE2</accession>
<dbReference type="PANTHER" id="PTHR28013">
    <property type="entry name" value="PROTEIN DCV1-RELATED"/>
    <property type="match status" value="1"/>
</dbReference>
<feature type="region of interest" description="Disordered" evidence="1">
    <location>
        <begin position="400"/>
        <end position="426"/>
    </location>
</feature>
<evidence type="ECO:0008006" key="5">
    <source>
        <dbReference type="Google" id="ProtNLM"/>
    </source>
</evidence>
<dbReference type="InterPro" id="IPR009571">
    <property type="entry name" value="SUR7/Rim9-like_fungi"/>
</dbReference>
<evidence type="ECO:0000313" key="3">
    <source>
        <dbReference type="EMBL" id="PLW14024.1"/>
    </source>
</evidence>
<dbReference type="Pfam" id="PF06687">
    <property type="entry name" value="SUR7"/>
    <property type="match status" value="1"/>
</dbReference>
<keyword evidence="2" id="KW-1133">Transmembrane helix</keyword>
<dbReference type="PANTHER" id="PTHR28013:SF4">
    <property type="entry name" value="MARVEL DOMAIN-CONTAINING PROTEIN"/>
    <property type="match status" value="1"/>
</dbReference>
<organism evidence="3 4">
    <name type="scientific">Puccinia coronata f. sp. avenae</name>
    <dbReference type="NCBI Taxonomy" id="200324"/>
    <lineage>
        <taxon>Eukaryota</taxon>
        <taxon>Fungi</taxon>
        <taxon>Dikarya</taxon>
        <taxon>Basidiomycota</taxon>
        <taxon>Pucciniomycotina</taxon>
        <taxon>Pucciniomycetes</taxon>
        <taxon>Pucciniales</taxon>
        <taxon>Pucciniaceae</taxon>
        <taxon>Puccinia</taxon>
    </lineage>
</organism>
<feature type="transmembrane region" description="Helical" evidence="2">
    <location>
        <begin position="141"/>
        <end position="166"/>
    </location>
</feature>
<keyword evidence="2" id="KW-0812">Transmembrane</keyword>
<comment type="caution">
    <text evidence="3">The sequence shown here is derived from an EMBL/GenBank/DDBJ whole genome shotgun (WGS) entry which is preliminary data.</text>
</comment>
<dbReference type="GO" id="GO:0005886">
    <property type="term" value="C:plasma membrane"/>
    <property type="evidence" value="ECO:0007669"/>
    <property type="project" value="InterPro"/>
</dbReference>
<feature type="transmembrane region" description="Helical" evidence="2">
    <location>
        <begin position="106"/>
        <end position="129"/>
    </location>
</feature>
<name>A0A2N5SLE2_9BASI</name>
<dbReference type="InterPro" id="IPR051380">
    <property type="entry name" value="pH-response_reg_palI/RIM9"/>
</dbReference>
<dbReference type="Proteomes" id="UP000235388">
    <property type="component" value="Unassembled WGS sequence"/>
</dbReference>
<keyword evidence="2" id="KW-0472">Membrane</keyword>
<feature type="transmembrane region" description="Helical" evidence="2">
    <location>
        <begin position="186"/>
        <end position="207"/>
    </location>
</feature>
<feature type="compositionally biased region" description="Low complexity" evidence="1">
    <location>
        <begin position="439"/>
        <end position="464"/>
    </location>
</feature>
<dbReference type="GO" id="GO:0035838">
    <property type="term" value="C:growing cell tip"/>
    <property type="evidence" value="ECO:0007669"/>
    <property type="project" value="TreeGrafter"/>
</dbReference>
<dbReference type="OrthoDB" id="2499288at2759"/>
<keyword evidence="4" id="KW-1185">Reference proteome</keyword>
<protein>
    <recommendedName>
        <fullName evidence="5">Pali-domain-containing protein</fullName>
    </recommendedName>
</protein>
<feature type="transmembrane region" description="Helical" evidence="2">
    <location>
        <begin position="12"/>
        <end position="32"/>
    </location>
</feature>
<evidence type="ECO:0000313" key="4">
    <source>
        <dbReference type="Proteomes" id="UP000235388"/>
    </source>
</evidence>
<gene>
    <name evidence="3" type="ORF">PCANC_17054</name>
</gene>
<dbReference type="STRING" id="200324.A0A2N5SLE2"/>